<dbReference type="InterPro" id="IPR004843">
    <property type="entry name" value="Calcineurin-like_PHP"/>
</dbReference>
<evidence type="ECO:0000259" key="7">
    <source>
        <dbReference type="Pfam" id="PF17839"/>
    </source>
</evidence>
<evidence type="ECO:0000313" key="8">
    <source>
        <dbReference type="EMBL" id="QSF43694.1"/>
    </source>
</evidence>
<dbReference type="Gene3D" id="1.10.246.180">
    <property type="match status" value="1"/>
</dbReference>
<dbReference type="Proteomes" id="UP000663452">
    <property type="component" value="Chromosome"/>
</dbReference>
<dbReference type="PROSITE" id="PS51257">
    <property type="entry name" value="PROKAR_LIPOPROTEIN"/>
    <property type="match status" value="1"/>
</dbReference>
<reference evidence="8 9" key="1">
    <citation type="submission" date="2021-02" db="EMBL/GenBank/DDBJ databases">
        <title>Paenibacillus tianjinensis sp. nov.</title>
        <authorList>
            <person name="Liu H."/>
        </authorList>
    </citation>
    <scope>NUCLEOTIDE SEQUENCE [LARGE SCALE GENOMIC DNA]</scope>
    <source>
        <strain evidence="8 9">TB2019</strain>
    </source>
</reference>
<sequence>MHSPVRRLLLWILLSLVLILLSCSRQAAEQNPVFRIQSGQNIKLLTTTDTHYLSPGLTDNGPAFSRFLAAGDGKQVTYSDETLNALEYDIGLQQPAAVIISGDLTFNGEKASHHELAKHLQSVEQRTGTQVYVIPGNHDVQNPWARSFEGERQIPADSVSPKAFRSIYGAFGYDEAVLSDKDSLSYLAAPSDDLWLLMLDSSQYRSNKKLGHPQLDGQLSASTLKWIDKCGRLAADNGARIIAVMHHSLLDHSDFIQEGFTINDNNQVIQRLVRSGITTVFSGHIHIQDIRKHSAKGTEIYDIAESALSVYPYQYGVLNYSPASQTLDYSTSSLNVELWAKAAGSTDSNLLHFNTYSEEAFRKLSADRSYVRLSQDSRYANYTSTQLQTMADVVGKLNKIYFAGIADSNHAAVLASEGYNLWQDAPASRLRSYVMGMAQLEQQDNHHLQVKLTGR</sequence>
<proteinExistence type="inferred from homology"/>
<feature type="domain" description="Calcineurin-like phosphoesterase" evidence="6">
    <location>
        <begin position="43"/>
        <end position="287"/>
    </location>
</feature>
<dbReference type="PANTHER" id="PTHR42988:SF2">
    <property type="entry name" value="CYCLIC NUCLEOTIDE PHOSPHODIESTERASE CBUA0032-RELATED"/>
    <property type="match status" value="1"/>
</dbReference>
<feature type="domain" description="Cyclic nucleotide phosphodiesterase C-terminal" evidence="7">
    <location>
        <begin position="335"/>
        <end position="440"/>
    </location>
</feature>
<evidence type="ECO:0000259" key="6">
    <source>
        <dbReference type="Pfam" id="PF00149"/>
    </source>
</evidence>
<accession>A0ABX7LAC9</accession>
<keyword evidence="3" id="KW-0408">Iron</keyword>
<gene>
    <name evidence="8" type="ORF">JRJ22_20835</name>
</gene>
<feature type="signal peptide" evidence="5">
    <location>
        <begin position="1"/>
        <end position="27"/>
    </location>
</feature>
<dbReference type="Gene3D" id="3.60.21.10">
    <property type="match status" value="1"/>
</dbReference>
<keyword evidence="2" id="KW-0378">Hydrolase</keyword>
<evidence type="ECO:0000313" key="9">
    <source>
        <dbReference type="Proteomes" id="UP000663452"/>
    </source>
</evidence>
<dbReference type="Pfam" id="PF17839">
    <property type="entry name" value="CNP_C_terminal"/>
    <property type="match status" value="1"/>
</dbReference>
<protein>
    <submittedName>
        <fullName evidence="8">Metallophosphoesterase</fullName>
    </submittedName>
</protein>
<dbReference type="InterPro" id="IPR050884">
    <property type="entry name" value="CNP_phosphodiesterase-III"/>
</dbReference>
<evidence type="ECO:0000256" key="2">
    <source>
        <dbReference type="ARBA" id="ARBA00022801"/>
    </source>
</evidence>
<keyword evidence="5" id="KW-0732">Signal</keyword>
<dbReference type="PIRSF" id="PIRSF034890">
    <property type="entry name" value="Pesteras_lmo2642"/>
    <property type="match status" value="1"/>
</dbReference>
<dbReference type="RefSeq" id="WP_206101317.1">
    <property type="nucleotide sequence ID" value="NZ_CP070969.1"/>
</dbReference>
<dbReference type="InterPro" id="IPR029052">
    <property type="entry name" value="Metallo-depent_PP-like"/>
</dbReference>
<keyword evidence="1" id="KW-0479">Metal-binding</keyword>
<dbReference type="Pfam" id="PF00149">
    <property type="entry name" value="Metallophos"/>
    <property type="match status" value="1"/>
</dbReference>
<evidence type="ECO:0000256" key="4">
    <source>
        <dbReference type="ARBA" id="ARBA00025742"/>
    </source>
</evidence>
<dbReference type="SUPFAM" id="SSF56300">
    <property type="entry name" value="Metallo-dependent phosphatases"/>
    <property type="match status" value="1"/>
</dbReference>
<dbReference type="EMBL" id="CP070969">
    <property type="protein sequence ID" value="QSF43694.1"/>
    <property type="molecule type" value="Genomic_DNA"/>
</dbReference>
<organism evidence="8 9">
    <name type="scientific">Paenibacillus tianjinensis</name>
    <dbReference type="NCBI Taxonomy" id="2810347"/>
    <lineage>
        <taxon>Bacteria</taxon>
        <taxon>Bacillati</taxon>
        <taxon>Bacillota</taxon>
        <taxon>Bacilli</taxon>
        <taxon>Bacillales</taxon>
        <taxon>Paenibacillaceae</taxon>
        <taxon>Paenibacillus</taxon>
    </lineage>
</organism>
<name>A0ABX7LAC9_9BACL</name>
<feature type="chain" id="PRO_5046641118" evidence="5">
    <location>
        <begin position="28"/>
        <end position="455"/>
    </location>
</feature>
<evidence type="ECO:0000256" key="3">
    <source>
        <dbReference type="ARBA" id="ARBA00023004"/>
    </source>
</evidence>
<dbReference type="PANTHER" id="PTHR42988">
    <property type="entry name" value="PHOSPHOHYDROLASE"/>
    <property type="match status" value="1"/>
</dbReference>
<evidence type="ECO:0000256" key="5">
    <source>
        <dbReference type="SAM" id="SignalP"/>
    </source>
</evidence>
<dbReference type="InterPro" id="IPR040869">
    <property type="entry name" value="CNP_C"/>
</dbReference>
<evidence type="ECO:0000256" key="1">
    <source>
        <dbReference type="ARBA" id="ARBA00022723"/>
    </source>
</evidence>
<comment type="similarity">
    <text evidence="4">Belongs to the cyclic nucleotide phosphodiesterase class-III family.</text>
</comment>
<dbReference type="InterPro" id="IPR012365">
    <property type="entry name" value="Pesteras_lmo2642"/>
</dbReference>
<keyword evidence="9" id="KW-1185">Reference proteome</keyword>